<dbReference type="EMBL" id="JAULSU010000004">
    <property type="protein sequence ID" value="KAK0618924.1"/>
    <property type="molecule type" value="Genomic_DNA"/>
</dbReference>
<keyword evidence="1" id="KW-0812">Transmembrane</keyword>
<sequence>MAWARLAKGISWVVLGLLLAALRRVLVVCWEVCLVALVVISVVDVLFCFRILWYVVGSGAQGYIEHETESQNCIAFM</sequence>
<gene>
    <name evidence="2" type="ORF">B0T14DRAFT_518266</name>
</gene>
<evidence type="ECO:0000256" key="1">
    <source>
        <dbReference type="SAM" id="Phobius"/>
    </source>
</evidence>
<accession>A0AA39WNZ8</accession>
<evidence type="ECO:0000313" key="2">
    <source>
        <dbReference type="EMBL" id="KAK0618924.1"/>
    </source>
</evidence>
<keyword evidence="3" id="KW-1185">Reference proteome</keyword>
<dbReference type="Proteomes" id="UP001175000">
    <property type="component" value="Unassembled WGS sequence"/>
</dbReference>
<dbReference type="AlphaFoldDB" id="A0AA39WNZ8"/>
<comment type="caution">
    <text evidence="2">The sequence shown here is derived from an EMBL/GenBank/DDBJ whole genome shotgun (WGS) entry which is preliminary data.</text>
</comment>
<reference evidence="2" key="1">
    <citation type="submission" date="2023-06" db="EMBL/GenBank/DDBJ databases">
        <title>Genome-scale phylogeny and comparative genomics of the fungal order Sordariales.</title>
        <authorList>
            <consortium name="Lawrence Berkeley National Laboratory"/>
            <person name="Hensen N."/>
            <person name="Bonometti L."/>
            <person name="Westerberg I."/>
            <person name="Brannstrom I.O."/>
            <person name="Guillou S."/>
            <person name="Cros-Aarteil S."/>
            <person name="Calhoun S."/>
            <person name="Haridas S."/>
            <person name="Kuo A."/>
            <person name="Mondo S."/>
            <person name="Pangilinan J."/>
            <person name="Riley R."/>
            <person name="Labutti K."/>
            <person name="Andreopoulos B."/>
            <person name="Lipzen A."/>
            <person name="Chen C."/>
            <person name="Yanf M."/>
            <person name="Daum C."/>
            <person name="Ng V."/>
            <person name="Clum A."/>
            <person name="Steindorff A."/>
            <person name="Ohm R."/>
            <person name="Martin F."/>
            <person name="Silar P."/>
            <person name="Natvig D."/>
            <person name="Lalanne C."/>
            <person name="Gautier V."/>
            <person name="Ament-Velasquez S.L."/>
            <person name="Kruys A."/>
            <person name="Hutchinson M.I."/>
            <person name="Powell A.J."/>
            <person name="Barry K."/>
            <person name="Miller A.N."/>
            <person name="Grigoriev I.V."/>
            <person name="Debuchy R."/>
            <person name="Gladieux P."/>
            <person name="Thoren M.H."/>
            <person name="Johannesson H."/>
        </authorList>
    </citation>
    <scope>NUCLEOTIDE SEQUENCE</scope>
    <source>
        <strain evidence="2">CBS 606.72</strain>
    </source>
</reference>
<keyword evidence="1" id="KW-0472">Membrane</keyword>
<feature type="transmembrane region" description="Helical" evidence="1">
    <location>
        <begin position="34"/>
        <end position="56"/>
    </location>
</feature>
<keyword evidence="1" id="KW-1133">Transmembrane helix</keyword>
<proteinExistence type="predicted"/>
<name>A0AA39WNZ8_9PEZI</name>
<organism evidence="2 3">
    <name type="scientific">Immersiella caudata</name>
    <dbReference type="NCBI Taxonomy" id="314043"/>
    <lineage>
        <taxon>Eukaryota</taxon>
        <taxon>Fungi</taxon>
        <taxon>Dikarya</taxon>
        <taxon>Ascomycota</taxon>
        <taxon>Pezizomycotina</taxon>
        <taxon>Sordariomycetes</taxon>
        <taxon>Sordariomycetidae</taxon>
        <taxon>Sordariales</taxon>
        <taxon>Lasiosphaeriaceae</taxon>
        <taxon>Immersiella</taxon>
    </lineage>
</organism>
<evidence type="ECO:0000313" key="3">
    <source>
        <dbReference type="Proteomes" id="UP001175000"/>
    </source>
</evidence>
<protein>
    <submittedName>
        <fullName evidence="2">Uncharacterized protein</fullName>
    </submittedName>
</protein>